<reference evidence="8 9" key="1">
    <citation type="submission" date="2016-10" db="EMBL/GenBank/DDBJ databases">
        <authorList>
            <person name="de Groot N.N."/>
        </authorList>
    </citation>
    <scope>NUCLEOTIDE SEQUENCE [LARGE SCALE GENOMIC DNA]</scope>
    <source>
        <strain evidence="8 9">DSM 21035</strain>
    </source>
</reference>
<dbReference type="PANTHER" id="PTHR45953:SF1">
    <property type="entry name" value="IDURONATE 2-SULFATASE"/>
    <property type="match status" value="1"/>
</dbReference>
<protein>
    <submittedName>
        <fullName evidence="8">Arylsulfatase A</fullName>
    </submittedName>
</protein>
<dbReference type="RefSeq" id="WP_092577199.1">
    <property type="nucleotide sequence ID" value="NZ_FOFN01000001.1"/>
</dbReference>
<keyword evidence="5" id="KW-0378">Hydrolase</keyword>
<accession>A0A1H9DKW3</accession>
<dbReference type="GO" id="GO:0005737">
    <property type="term" value="C:cytoplasm"/>
    <property type="evidence" value="ECO:0007669"/>
    <property type="project" value="TreeGrafter"/>
</dbReference>
<name>A0A1H9DKW3_9FLAO</name>
<dbReference type="Proteomes" id="UP000198999">
    <property type="component" value="Unassembled WGS sequence"/>
</dbReference>
<evidence type="ECO:0000313" key="8">
    <source>
        <dbReference type="EMBL" id="SEQ14136.1"/>
    </source>
</evidence>
<evidence type="ECO:0000259" key="7">
    <source>
        <dbReference type="Pfam" id="PF00884"/>
    </source>
</evidence>
<gene>
    <name evidence="8" type="ORF">SAMN05421824_1275</name>
</gene>
<dbReference type="CDD" id="cd16030">
    <property type="entry name" value="iduronate-2-sulfatase"/>
    <property type="match status" value="1"/>
</dbReference>
<evidence type="ECO:0000256" key="4">
    <source>
        <dbReference type="ARBA" id="ARBA00022729"/>
    </source>
</evidence>
<dbReference type="Gene3D" id="3.40.720.10">
    <property type="entry name" value="Alkaline Phosphatase, subunit A"/>
    <property type="match status" value="1"/>
</dbReference>
<dbReference type="PANTHER" id="PTHR45953">
    <property type="entry name" value="IDURONATE 2-SULFATASE"/>
    <property type="match status" value="1"/>
</dbReference>
<feature type="domain" description="Sulfatase N-terminal" evidence="7">
    <location>
        <begin position="30"/>
        <end position="386"/>
    </location>
</feature>
<comment type="similarity">
    <text evidence="2">Belongs to the sulfatase family.</text>
</comment>
<dbReference type="SUPFAM" id="SSF53649">
    <property type="entry name" value="Alkaline phosphatase-like"/>
    <property type="match status" value="1"/>
</dbReference>
<dbReference type="InterPro" id="IPR035874">
    <property type="entry name" value="IDS"/>
</dbReference>
<dbReference type="GO" id="GO:0046872">
    <property type="term" value="F:metal ion binding"/>
    <property type="evidence" value="ECO:0007669"/>
    <property type="project" value="UniProtKB-KW"/>
</dbReference>
<dbReference type="AlphaFoldDB" id="A0A1H9DKW3"/>
<dbReference type="InterPro" id="IPR000917">
    <property type="entry name" value="Sulfatase_N"/>
</dbReference>
<proteinExistence type="inferred from homology"/>
<dbReference type="InterPro" id="IPR017850">
    <property type="entry name" value="Alkaline_phosphatase_core_sf"/>
</dbReference>
<dbReference type="GO" id="GO:0004423">
    <property type="term" value="F:iduronate-2-sulfatase activity"/>
    <property type="evidence" value="ECO:0007669"/>
    <property type="project" value="InterPro"/>
</dbReference>
<dbReference type="Pfam" id="PF00884">
    <property type="entry name" value="Sulfatase"/>
    <property type="match status" value="1"/>
</dbReference>
<evidence type="ECO:0000313" key="9">
    <source>
        <dbReference type="Proteomes" id="UP000198999"/>
    </source>
</evidence>
<dbReference type="PROSITE" id="PS51257">
    <property type="entry name" value="PROKAR_LIPOPROTEIN"/>
    <property type="match status" value="1"/>
</dbReference>
<evidence type="ECO:0000256" key="1">
    <source>
        <dbReference type="ARBA" id="ARBA00001913"/>
    </source>
</evidence>
<keyword evidence="6" id="KW-0106">Calcium</keyword>
<keyword evidence="9" id="KW-1185">Reference proteome</keyword>
<evidence type="ECO:0000256" key="6">
    <source>
        <dbReference type="ARBA" id="ARBA00022837"/>
    </source>
</evidence>
<dbReference type="STRING" id="419940.SAMN05421824_1275"/>
<evidence type="ECO:0000256" key="5">
    <source>
        <dbReference type="ARBA" id="ARBA00022801"/>
    </source>
</evidence>
<evidence type="ECO:0000256" key="3">
    <source>
        <dbReference type="ARBA" id="ARBA00022723"/>
    </source>
</evidence>
<comment type="cofactor">
    <cofactor evidence="1">
        <name>Ca(2+)</name>
        <dbReference type="ChEBI" id="CHEBI:29108"/>
    </cofactor>
</comment>
<dbReference type="OrthoDB" id="9763552at2"/>
<keyword evidence="4" id="KW-0732">Signal</keyword>
<sequence length="492" mass="56288">MRVFVRCGILVLACLIYSCNSKNETKTKKPNILLLYMDDLRPELGCYGNTLIQTPNIDALAKQGVQFNNAYCNVPVCGASRASTLTGVLPTKHRFLDYNTFVENETPQAITLPQWFKNNGYITISNGKIYHHLDDRETDWDEVWRPYAFNENNLGLAPTDYWQSLWKDYQRPENIQEYKATNTGPAYESAEVHDSTYIDGLLTEKVIRDLKKLKKAEKPFFLTAGFISPHLPFNAPKKYWDLYPRDSIKQPENYNYIPKNAPKMSISNWHEMRGYSNIPKEGQVSDTLAIDLIHGYYATVSYVDALIGKIVSELNHQNLGKNTIIILVSDHGYNLQEHTQWAKFTNYNTSTQVPLIIYNPLSKESGERNALVELVDLYPTLADLCGLEVPKNQLDGTSLVPVLRDKKAEGKDHILIKKGNGYTLKTPDFSYTEFIKAEDNTTIASMLYDHRVDKDENRNVVALPEYQEVVKRLKHILHNAYKAQIEGKETTE</sequence>
<organism evidence="8 9">
    <name type="scientific">Hyunsoonleella jejuensis</name>
    <dbReference type="NCBI Taxonomy" id="419940"/>
    <lineage>
        <taxon>Bacteria</taxon>
        <taxon>Pseudomonadati</taxon>
        <taxon>Bacteroidota</taxon>
        <taxon>Flavobacteriia</taxon>
        <taxon>Flavobacteriales</taxon>
        <taxon>Flavobacteriaceae</taxon>
    </lineage>
</organism>
<evidence type="ECO:0000256" key="2">
    <source>
        <dbReference type="ARBA" id="ARBA00008779"/>
    </source>
</evidence>
<dbReference type="EMBL" id="FOFN01000001">
    <property type="protein sequence ID" value="SEQ14136.1"/>
    <property type="molecule type" value="Genomic_DNA"/>
</dbReference>
<keyword evidence="3" id="KW-0479">Metal-binding</keyword>